<feature type="compositionally biased region" description="Polar residues" evidence="1">
    <location>
        <begin position="1"/>
        <end position="20"/>
    </location>
</feature>
<name>A0A9Q0YC54_HOLLE</name>
<organism evidence="3 4">
    <name type="scientific">Holothuria leucospilota</name>
    <name type="common">Black long sea cucumber</name>
    <name type="synonym">Mertensiothuria leucospilota</name>
    <dbReference type="NCBI Taxonomy" id="206669"/>
    <lineage>
        <taxon>Eukaryota</taxon>
        <taxon>Metazoa</taxon>
        <taxon>Echinodermata</taxon>
        <taxon>Eleutherozoa</taxon>
        <taxon>Echinozoa</taxon>
        <taxon>Holothuroidea</taxon>
        <taxon>Aspidochirotacea</taxon>
        <taxon>Aspidochirotida</taxon>
        <taxon>Holothuriidae</taxon>
        <taxon>Holothuria</taxon>
    </lineage>
</organism>
<dbReference type="Proteomes" id="UP001152320">
    <property type="component" value="Chromosome 23"/>
</dbReference>
<dbReference type="PANTHER" id="PTHR45749">
    <property type="match status" value="1"/>
</dbReference>
<evidence type="ECO:0000256" key="1">
    <source>
        <dbReference type="SAM" id="MobiDB-lite"/>
    </source>
</evidence>
<sequence>MCTSSPVPNANMSDQSQPSTDEPGVPPGPHQPSEFNFPVRTYGKQNRAFQTHWFRSFPWLHYLETNDSVLCHTCITADKQKKLINARNLERAFLVEGFCNWKKALETFRDHQKSTCYRLAVEHAESQRMYGDIGEKMNATLAEERKKNRMIFIKILENVKFLSQQGLALQGNESGNFWQLLKLRAADDPHLCDWMKKKRDKYTSHDIQNEIVRIMATDILRDIADSVSHAKFFSILADECTDASNKEQLTICLRWIDQALEPNEDFVGFCEISNIMANTIDNYTEDINMPNFEAHLLLFEEMPREEYTCFEDVYRAYRKVDSANKLLVSEVEILLKLVCPGNAVGERSFSTARHIKTWLRSSMNQCRFNNLAILTVHKERTDKIYLRSVAKQFT</sequence>
<keyword evidence="4" id="KW-1185">Reference proteome</keyword>
<accession>A0A9Q0YC54</accession>
<feature type="region of interest" description="Disordered" evidence="1">
    <location>
        <begin position="1"/>
        <end position="37"/>
    </location>
</feature>
<reference evidence="3" key="1">
    <citation type="submission" date="2021-10" db="EMBL/GenBank/DDBJ databases">
        <title>Tropical sea cucumber genome reveals ecological adaptation and Cuvierian tubules defense mechanism.</title>
        <authorList>
            <person name="Chen T."/>
        </authorList>
    </citation>
    <scope>NUCLEOTIDE SEQUENCE</scope>
    <source>
        <strain evidence="3">Nanhai2018</strain>
        <tissue evidence="3">Muscle</tissue>
    </source>
</reference>
<protein>
    <submittedName>
        <fullName evidence="3">Zinc finger MYM-type protein 1</fullName>
    </submittedName>
</protein>
<gene>
    <name evidence="3" type="ORF">HOLleu_41904</name>
</gene>
<dbReference type="EMBL" id="JAIZAY010000023">
    <property type="protein sequence ID" value="KAJ8020062.1"/>
    <property type="molecule type" value="Genomic_DNA"/>
</dbReference>
<feature type="domain" description="DUF4371" evidence="2">
    <location>
        <begin position="92"/>
        <end position="274"/>
    </location>
</feature>
<dbReference type="AlphaFoldDB" id="A0A9Q0YC54"/>
<proteinExistence type="predicted"/>
<evidence type="ECO:0000259" key="2">
    <source>
        <dbReference type="Pfam" id="PF14291"/>
    </source>
</evidence>
<dbReference type="InterPro" id="IPR025398">
    <property type="entry name" value="DUF4371"/>
</dbReference>
<comment type="caution">
    <text evidence="3">The sequence shown here is derived from an EMBL/GenBank/DDBJ whole genome shotgun (WGS) entry which is preliminary data.</text>
</comment>
<dbReference type="PANTHER" id="PTHR45749:SF21">
    <property type="entry name" value="DUF4371 DOMAIN-CONTAINING PROTEIN"/>
    <property type="match status" value="1"/>
</dbReference>
<evidence type="ECO:0000313" key="4">
    <source>
        <dbReference type="Proteomes" id="UP001152320"/>
    </source>
</evidence>
<dbReference type="Pfam" id="PF14291">
    <property type="entry name" value="DUF4371"/>
    <property type="match status" value="1"/>
</dbReference>
<dbReference type="OrthoDB" id="10059235at2759"/>
<evidence type="ECO:0000313" key="3">
    <source>
        <dbReference type="EMBL" id="KAJ8020062.1"/>
    </source>
</evidence>